<sequence length="677" mass="77167">MDGKIEEVESRLKSIEEKLTSQETSIGRVVAESVSKAMTEAQQAITENLSTLFEAERKRLEEDRIRLEGRIDHHRSNAEDQVNLMVRENEKIRAELKAAAAAATPNPRPPPLIHVDCENSQIHGENEVRTPVEREFGMPVWRNRDPRGWNDDGGGGEGPVATSALSRRWRNLWTESIGSKLIFSYPAKYDYGSRLRLRQPILAKGISRILEVVKPTFDELTIRFSFNFKSKTGSSYQAVNRWVQIALTNKVTRLHLDFSSLGVSLRNYTFPAIHKYSDIRNLRDVCFKSINVSGEVIDCMLSNCPSLERLAVWESSFVHNIRVCTQSSKLKSLEFVDCFYKRIQISSPNLIYLRYSSDFEECLELDYVPLLSQLSIGSLYCPKEFSVDYLLELPKLIKLEQLEVEVKPDCWNSHPYLWLIMLIKAAPSLQKFAIKLNSVEVDPDPDEDDYHKNLLYIIGKVRHPSLKFIEMLKFSGGSSEMELGQHLLSISPLLEQLVVGFIECKLKNVIMDCDNQMEQRNWRAPDFVPSCLKSKLKTIEIKGLSGNASALKLLRYILGNAKVLKKLDLDVSFEKRSDQEKLWKEREFCKSLFKLPRSSSACEVVFSGAFLHLQVILSKTEGLPVIRGCICMASRTMAIVKSDSFASQSTWYGYVGDASESFDDAMEDMDQEIDNNH</sequence>
<reference evidence="3" key="2">
    <citation type="submission" date="2021-03" db="UniProtKB">
        <authorList>
            <consortium name="EnsemblPlants"/>
        </authorList>
    </citation>
    <scope>IDENTIFICATION</scope>
</reference>
<dbReference type="Pfam" id="PF08387">
    <property type="entry name" value="FBD"/>
    <property type="match status" value="1"/>
</dbReference>
<dbReference type="Gramene" id="AUR62028041-RA">
    <property type="protein sequence ID" value="AUR62028041-RA:cds"/>
    <property type="gene ID" value="AUR62028041"/>
</dbReference>
<reference evidence="3" key="1">
    <citation type="journal article" date="2017" name="Nature">
        <title>The genome of Chenopodium quinoa.</title>
        <authorList>
            <person name="Jarvis D.E."/>
            <person name="Ho Y.S."/>
            <person name="Lightfoot D.J."/>
            <person name="Schmoeckel S.M."/>
            <person name="Li B."/>
            <person name="Borm T.J.A."/>
            <person name="Ohyanagi H."/>
            <person name="Mineta K."/>
            <person name="Michell C.T."/>
            <person name="Saber N."/>
            <person name="Kharbatia N.M."/>
            <person name="Rupper R.R."/>
            <person name="Sharp A.R."/>
            <person name="Dally N."/>
            <person name="Boughton B.A."/>
            <person name="Woo Y.H."/>
            <person name="Gao G."/>
            <person name="Schijlen E.G.W.M."/>
            <person name="Guo X."/>
            <person name="Momin A.A."/>
            <person name="Negrao S."/>
            <person name="Al-Babili S."/>
            <person name="Gehring C."/>
            <person name="Roessner U."/>
            <person name="Jung C."/>
            <person name="Murphy K."/>
            <person name="Arold S.T."/>
            <person name="Gojobori T."/>
            <person name="van der Linden C.G."/>
            <person name="van Loo E.N."/>
            <person name="Jellen E.N."/>
            <person name="Maughan P.J."/>
            <person name="Tester M."/>
        </authorList>
    </citation>
    <scope>NUCLEOTIDE SEQUENCE [LARGE SCALE GENOMIC DNA]</scope>
    <source>
        <strain evidence="3">cv. PI 614886</strain>
    </source>
</reference>
<accession>A0A803MEZ8</accession>
<protein>
    <recommendedName>
        <fullName evidence="2">FBD domain-containing protein</fullName>
    </recommendedName>
</protein>
<dbReference type="PANTHER" id="PTHR34145">
    <property type="entry name" value="OS02G0105600 PROTEIN"/>
    <property type="match status" value="1"/>
</dbReference>
<evidence type="ECO:0000256" key="1">
    <source>
        <dbReference type="SAM" id="Coils"/>
    </source>
</evidence>
<proteinExistence type="predicted"/>
<name>A0A803MEZ8_CHEQI</name>
<dbReference type="Proteomes" id="UP000596660">
    <property type="component" value="Unplaced"/>
</dbReference>
<dbReference type="InterPro" id="IPR055357">
    <property type="entry name" value="LRR_At1g61320_AtMIF1"/>
</dbReference>
<feature type="domain" description="FBD" evidence="2">
    <location>
        <begin position="530"/>
        <end position="607"/>
    </location>
</feature>
<dbReference type="EnsemblPlants" id="AUR62028041-RA">
    <property type="protein sequence ID" value="AUR62028041-RA:cds"/>
    <property type="gene ID" value="AUR62028041"/>
</dbReference>
<keyword evidence="4" id="KW-1185">Reference proteome</keyword>
<dbReference type="AlphaFoldDB" id="A0A803MEZ8"/>
<dbReference type="SUPFAM" id="SSF52047">
    <property type="entry name" value="RNI-like"/>
    <property type="match status" value="1"/>
</dbReference>
<dbReference type="InterPro" id="IPR006566">
    <property type="entry name" value="FBD"/>
</dbReference>
<dbReference type="InterPro" id="IPR053772">
    <property type="entry name" value="At1g61320/At1g61330-like"/>
</dbReference>
<keyword evidence="1" id="KW-0175">Coiled coil</keyword>
<organism evidence="3 4">
    <name type="scientific">Chenopodium quinoa</name>
    <name type="common">Quinoa</name>
    <dbReference type="NCBI Taxonomy" id="63459"/>
    <lineage>
        <taxon>Eukaryota</taxon>
        <taxon>Viridiplantae</taxon>
        <taxon>Streptophyta</taxon>
        <taxon>Embryophyta</taxon>
        <taxon>Tracheophyta</taxon>
        <taxon>Spermatophyta</taxon>
        <taxon>Magnoliopsida</taxon>
        <taxon>eudicotyledons</taxon>
        <taxon>Gunneridae</taxon>
        <taxon>Pentapetalae</taxon>
        <taxon>Caryophyllales</taxon>
        <taxon>Chenopodiaceae</taxon>
        <taxon>Chenopodioideae</taxon>
        <taxon>Atripliceae</taxon>
        <taxon>Chenopodium</taxon>
    </lineage>
</organism>
<feature type="coiled-coil region" evidence="1">
    <location>
        <begin position="57"/>
        <end position="95"/>
    </location>
</feature>
<dbReference type="SMART" id="SM00579">
    <property type="entry name" value="FBD"/>
    <property type="match status" value="1"/>
</dbReference>
<evidence type="ECO:0000313" key="3">
    <source>
        <dbReference type="EnsemblPlants" id="AUR62028041-RA:cds"/>
    </source>
</evidence>
<dbReference type="Pfam" id="PF23622">
    <property type="entry name" value="LRR_At1g61320_AtMIF1"/>
    <property type="match status" value="2"/>
</dbReference>
<evidence type="ECO:0000313" key="4">
    <source>
        <dbReference type="Proteomes" id="UP000596660"/>
    </source>
</evidence>
<dbReference type="PANTHER" id="PTHR34145:SF68">
    <property type="entry name" value="FBD DOMAIN-CONTAINING PROTEIN"/>
    <property type="match status" value="1"/>
</dbReference>
<evidence type="ECO:0000259" key="2">
    <source>
        <dbReference type="SMART" id="SM00579"/>
    </source>
</evidence>